<name>A0A162PVE4_9CRUS</name>
<dbReference type="Proteomes" id="UP000076858">
    <property type="component" value="Unassembled WGS sequence"/>
</dbReference>
<gene>
    <name evidence="2" type="ORF">APZ42_014467</name>
</gene>
<feature type="compositionally biased region" description="Polar residues" evidence="1">
    <location>
        <begin position="1"/>
        <end position="10"/>
    </location>
</feature>
<accession>A0A162PVE4</accession>
<feature type="region of interest" description="Disordered" evidence="1">
    <location>
        <begin position="1"/>
        <end position="24"/>
    </location>
</feature>
<dbReference type="EMBL" id="LRGB01000439">
    <property type="protein sequence ID" value="KZS19183.1"/>
    <property type="molecule type" value="Genomic_DNA"/>
</dbReference>
<organism evidence="2 3">
    <name type="scientific">Daphnia magna</name>
    <dbReference type="NCBI Taxonomy" id="35525"/>
    <lineage>
        <taxon>Eukaryota</taxon>
        <taxon>Metazoa</taxon>
        <taxon>Ecdysozoa</taxon>
        <taxon>Arthropoda</taxon>
        <taxon>Crustacea</taxon>
        <taxon>Branchiopoda</taxon>
        <taxon>Diplostraca</taxon>
        <taxon>Cladocera</taxon>
        <taxon>Anomopoda</taxon>
        <taxon>Daphniidae</taxon>
        <taxon>Daphnia</taxon>
    </lineage>
</organism>
<dbReference type="OrthoDB" id="6755130at2759"/>
<dbReference type="AlphaFoldDB" id="A0A162PVE4"/>
<evidence type="ECO:0000256" key="1">
    <source>
        <dbReference type="SAM" id="MobiDB-lite"/>
    </source>
</evidence>
<comment type="caution">
    <text evidence="2">The sequence shown here is derived from an EMBL/GenBank/DDBJ whole genome shotgun (WGS) entry which is preliminary data.</text>
</comment>
<feature type="compositionally biased region" description="Basic and acidic residues" evidence="1">
    <location>
        <begin position="50"/>
        <end position="91"/>
    </location>
</feature>
<feature type="region of interest" description="Disordered" evidence="1">
    <location>
        <begin position="37"/>
        <end position="119"/>
    </location>
</feature>
<sequence>MEQGIPNNQKVPCHNCYSANHFPSEEERVRKFIQKRREREFEQADLQKVINERRSREAKEREVKERERQEKGEIRIQDREKKEREEKELQKGNKNPMKGPSSGRDNPVHVGPIHKNTGSNGESLQDWLQLVNRKALALDSLRGTFEVQLTESQWQKLVVEERKQLPNETGSAYVLDEAKQCRRRAIPITNAELAPYLIRGVFRSEIRSVMMGDPPATVNAFLAELRRLEAIGISPIDSSKAMFDTAPPPSSTNNTRSLSQILEGLTGQVALLTSYTNRPPSPGPVKKQVTFERRPPETRNEIQCYNCVNWMGISNVGVRPSIQDHCQMEAVIFPEISTNKTSNNIDENLTKEDVDAGNGVIAAITHSPTLPLIRVQRTRWNNASSPLRQ</sequence>
<proteinExistence type="predicted"/>
<keyword evidence="3" id="KW-1185">Reference proteome</keyword>
<evidence type="ECO:0000313" key="2">
    <source>
        <dbReference type="EMBL" id="KZS19183.1"/>
    </source>
</evidence>
<protein>
    <submittedName>
        <fullName evidence="2">Uncharacterized protein</fullName>
    </submittedName>
</protein>
<evidence type="ECO:0000313" key="3">
    <source>
        <dbReference type="Proteomes" id="UP000076858"/>
    </source>
</evidence>
<reference evidence="2 3" key="1">
    <citation type="submission" date="2016-03" db="EMBL/GenBank/DDBJ databases">
        <title>EvidentialGene: Evidence-directed Construction of Genes on Genomes.</title>
        <authorList>
            <person name="Gilbert D.G."/>
            <person name="Choi J.-H."/>
            <person name="Mockaitis K."/>
            <person name="Colbourne J."/>
            <person name="Pfrender M."/>
        </authorList>
    </citation>
    <scope>NUCLEOTIDE SEQUENCE [LARGE SCALE GENOMIC DNA]</scope>
    <source>
        <strain evidence="2 3">Xinb3</strain>
        <tissue evidence="2">Complete organism</tissue>
    </source>
</reference>